<keyword evidence="2" id="KW-1185">Reference proteome</keyword>
<protein>
    <submittedName>
        <fullName evidence="1">BnaA05g18190D protein</fullName>
    </submittedName>
</protein>
<reference evidence="1 2" key="1">
    <citation type="journal article" date="2014" name="Science">
        <title>Plant genetics. Early allopolyploid evolution in the post-Neolithic Brassica napus oilseed genome.</title>
        <authorList>
            <person name="Chalhoub B."/>
            <person name="Denoeud F."/>
            <person name="Liu S."/>
            <person name="Parkin I.A."/>
            <person name="Tang H."/>
            <person name="Wang X."/>
            <person name="Chiquet J."/>
            <person name="Belcram H."/>
            <person name="Tong C."/>
            <person name="Samans B."/>
            <person name="Correa M."/>
            <person name="Da Silva C."/>
            <person name="Just J."/>
            <person name="Falentin C."/>
            <person name="Koh C.S."/>
            <person name="Le Clainche I."/>
            <person name="Bernard M."/>
            <person name="Bento P."/>
            <person name="Noel B."/>
            <person name="Labadie K."/>
            <person name="Alberti A."/>
            <person name="Charles M."/>
            <person name="Arnaud D."/>
            <person name="Guo H."/>
            <person name="Daviaud C."/>
            <person name="Alamery S."/>
            <person name="Jabbari K."/>
            <person name="Zhao M."/>
            <person name="Edger P.P."/>
            <person name="Chelaifa H."/>
            <person name="Tack D."/>
            <person name="Lassalle G."/>
            <person name="Mestiri I."/>
            <person name="Schnel N."/>
            <person name="Le Paslier M.C."/>
            <person name="Fan G."/>
            <person name="Renault V."/>
            <person name="Bayer P.E."/>
            <person name="Golicz A.A."/>
            <person name="Manoli S."/>
            <person name="Lee T.H."/>
            <person name="Thi V.H."/>
            <person name="Chalabi S."/>
            <person name="Hu Q."/>
            <person name="Fan C."/>
            <person name="Tollenaere R."/>
            <person name="Lu Y."/>
            <person name="Battail C."/>
            <person name="Shen J."/>
            <person name="Sidebottom C.H."/>
            <person name="Wang X."/>
            <person name="Canaguier A."/>
            <person name="Chauveau A."/>
            <person name="Berard A."/>
            <person name="Deniot G."/>
            <person name="Guan M."/>
            <person name="Liu Z."/>
            <person name="Sun F."/>
            <person name="Lim Y.P."/>
            <person name="Lyons E."/>
            <person name="Town C.D."/>
            <person name="Bancroft I."/>
            <person name="Wang X."/>
            <person name="Meng J."/>
            <person name="Ma J."/>
            <person name="Pires J.C."/>
            <person name="King G.J."/>
            <person name="Brunel D."/>
            <person name="Delourme R."/>
            <person name="Renard M."/>
            <person name="Aury J.M."/>
            <person name="Adams K.L."/>
            <person name="Batley J."/>
            <person name="Snowdon R.J."/>
            <person name="Tost J."/>
            <person name="Edwards D."/>
            <person name="Zhou Y."/>
            <person name="Hua W."/>
            <person name="Sharpe A.G."/>
            <person name="Paterson A.H."/>
            <person name="Guan C."/>
            <person name="Wincker P."/>
        </authorList>
    </citation>
    <scope>NUCLEOTIDE SEQUENCE [LARGE SCALE GENOMIC DNA]</scope>
    <source>
        <strain evidence="2">cv. Darmor-bzh</strain>
    </source>
</reference>
<dbReference type="EMBL" id="LK032219">
    <property type="protein sequence ID" value="CDY28421.1"/>
    <property type="molecule type" value="Genomic_DNA"/>
</dbReference>
<organism evidence="1 2">
    <name type="scientific">Brassica napus</name>
    <name type="common">Rape</name>
    <dbReference type="NCBI Taxonomy" id="3708"/>
    <lineage>
        <taxon>Eukaryota</taxon>
        <taxon>Viridiplantae</taxon>
        <taxon>Streptophyta</taxon>
        <taxon>Embryophyta</taxon>
        <taxon>Tracheophyta</taxon>
        <taxon>Spermatophyta</taxon>
        <taxon>Magnoliopsida</taxon>
        <taxon>eudicotyledons</taxon>
        <taxon>Gunneridae</taxon>
        <taxon>Pentapetalae</taxon>
        <taxon>rosids</taxon>
        <taxon>malvids</taxon>
        <taxon>Brassicales</taxon>
        <taxon>Brassicaceae</taxon>
        <taxon>Brassiceae</taxon>
        <taxon>Brassica</taxon>
    </lineage>
</organism>
<accession>A0A078GSA8</accession>
<name>A0A078GSA8_BRANA</name>
<evidence type="ECO:0000313" key="1">
    <source>
        <dbReference type="EMBL" id="CDY28421.1"/>
    </source>
</evidence>
<gene>
    <name evidence="1" type="primary">BnaA05g18190D</name>
    <name evidence="1" type="ORF">GSBRNA2T00040273001</name>
</gene>
<evidence type="ECO:0000313" key="2">
    <source>
        <dbReference type="Proteomes" id="UP000028999"/>
    </source>
</evidence>
<dbReference type="Proteomes" id="UP000028999">
    <property type="component" value="Unassembled WGS sequence"/>
</dbReference>
<proteinExistence type="predicted"/>
<sequence length="15" mass="1878">MSRISYVDVFENRFD</sequence>
<dbReference type="PaxDb" id="3708-A0A078GSA8"/>